<dbReference type="Proteomes" id="UP000001449">
    <property type="component" value="Chromosome 4"/>
</dbReference>
<dbReference type="PaxDb" id="35128-Thaps4660"/>
<feature type="domain" description="Glycosyltransferase 2-like" evidence="2">
    <location>
        <begin position="546"/>
        <end position="603"/>
    </location>
</feature>
<name>B8BZX5_THAPS</name>
<reference evidence="3 4" key="2">
    <citation type="journal article" date="2008" name="Nature">
        <title>The Phaeodactylum genome reveals the evolutionary history of diatom genomes.</title>
        <authorList>
            <person name="Bowler C."/>
            <person name="Allen A.E."/>
            <person name="Badger J.H."/>
            <person name="Grimwood J."/>
            <person name="Jabbari K."/>
            <person name="Kuo A."/>
            <person name="Maheswari U."/>
            <person name="Martens C."/>
            <person name="Maumus F."/>
            <person name="Otillar R.P."/>
            <person name="Rayko E."/>
            <person name="Salamov A."/>
            <person name="Vandepoele K."/>
            <person name="Beszteri B."/>
            <person name="Gruber A."/>
            <person name="Heijde M."/>
            <person name="Katinka M."/>
            <person name="Mock T."/>
            <person name="Valentin K."/>
            <person name="Verret F."/>
            <person name="Berges J.A."/>
            <person name="Brownlee C."/>
            <person name="Cadoret J.P."/>
            <person name="Chiovitti A."/>
            <person name="Choi C.J."/>
            <person name="Coesel S."/>
            <person name="De Martino A."/>
            <person name="Detter J.C."/>
            <person name="Durkin C."/>
            <person name="Falciatore A."/>
            <person name="Fournet J."/>
            <person name="Haruta M."/>
            <person name="Huysman M.J."/>
            <person name="Jenkins B.D."/>
            <person name="Jiroutova K."/>
            <person name="Jorgensen R.E."/>
            <person name="Joubert Y."/>
            <person name="Kaplan A."/>
            <person name="Kroger N."/>
            <person name="Kroth P.G."/>
            <person name="La Roche J."/>
            <person name="Lindquist E."/>
            <person name="Lommer M."/>
            <person name="Martin-Jezequel V."/>
            <person name="Lopez P.J."/>
            <person name="Lucas S."/>
            <person name="Mangogna M."/>
            <person name="McGinnis K."/>
            <person name="Medlin L.K."/>
            <person name="Montsant A."/>
            <person name="Oudot-Le Secq M.P."/>
            <person name="Napoli C."/>
            <person name="Obornik M."/>
            <person name="Parker M.S."/>
            <person name="Petit J.L."/>
            <person name="Porcel B.M."/>
            <person name="Poulsen N."/>
            <person name="Robison M."/>
            <person name="Rychlewski L."/>
            <person name="Rynearson T.A."/>
            <person name="Schmutz J."/>
            <person name="Shapiro H."/>
            <person name="Siaut M."/>
            <person name="Stanley M."/>
            <person name="Sussman M.R."/>
            <person name="Taylor A.R."/>
            <person name="Vardi A."/>
            <person name="von Dassow P."/>
            <person name="Vyverman W."/>
            <person name="Willis A."/>
            <person name="Wyrwicz L.S."/>
            <person name="Rokhsar D.S."/>
            <person name="Weissenbach J."/>
            <person name="Armbrust E.V."/>
            <person name="Green B.R."/>
            <person name="Van de Peer Y."/>
            <person name="Grigoriev I.V."/>
        </authorList>
    </citation>
    <scope>NUCLEOTIDE SEQUENCE [LARGE SCALE GENOMIC DNA]</scope>
    <source>
        <strain evidence="3 4">CCMP1335</strain>
    </source>
</reference>
<dbReference type="RefSeq" id="XP_002289426.1">
    <property type="nucleotide sequence ID" value="XM_002289390.1"/>
</dbReference>
<dbReference type="EMBL" id="CM000641">
    <property type="protein sequence ID" value="EED92963.1"/>
    <property type="molecule type" value="Genomic_DNA"/>
</dbReference>
<dbReference type="InterPro" id="IPR029044">
    <property type="entry name" value="Nucleotide-diphossugar_trans"/>
</dbReference>
<dbReference type="KEGG" id="tps:THAPSDRAFT_4660"/>
<dbReference type="CDD" id="cd00761">
    <property type="entry name" value="Glyco_tranf_GTA_type"/>
    <property type="match status" value="1"/>
</dbReference>
<dbReference type="Gene3D" id="3.90.550.10">
    <property type="entry name" value="Spore Coat Polysaccharide Biosynthesis Protein SpsA, Chain A"/>
    <property type="match status" value="1"/>
</dbReference>
<accession>B8BZX5</accession>
<dbReference type="OMA" id="NYPWELS"/>
<keyword evidence="4" id="KW-1185">Reference proteome</keyword>
<evidence type="ECO:0000259" key="2">
    <source>
        <dbReference type="Pfam" id="PF00535"/>
    </source>
</evidence>
<dbReference type="PANTHER" id="PTHR22916">
    <property type="entry name" value="GLYCOSYLTRANSFERASE"/>
    <property type="match status" value="1"/>
</dbReference>
<feature type="compositionally biased region" description="Low complexity" evidence="1">
    <location>
        <begin position="20"/>
        <end position="51"/>
    </location>
</feature>
<evidence type="ECO:0000256" key="1">
    <source>
        <dbReference type="SAM" id="MobiDB-lite"/>
    </source>
</evidence>
<dbReference type="eggNOG" id="ENOG502S9FF">
    <property type="taxonomic scope" value="Eukaryota"/>
</dbReference>
<feature type="region of interest" description="Disordered" evidence="1">
    <location>
        <begin position="17"/>
        <end position="52"/>
    </location>
</feature>
<dbReference type="SUPFAM" id="SSF53448">
    <property type="entry name" value="Nucleotide-diphospho-sugar transferases"/>
    <property type="match status" value="1"/>
</dbReference>
<organism evidence="3 4">
    <name type="scientific">Thalassiosira pseudonana</name>
    <name type="common">Marine diatom</name>
    <name type="synonym">Cyclotella nana</name>
    <dbReference type="NCBI Taxonomy" id="35128"/>
    <lineage>
        <taxon>Eukaryota</taxon>
        <taxon>Sar</taxon>
        <taxon>Stramenopiles</taxon>
        <taxon>Ochrophyta</taxon>
        <taxon>Bacillariophyta</taxon>
        <taxon>Coscinodiscophyceae</taxon>
        <taxon>Thalassiosirophycidae</taxon>
        <taxon>Thalassiosirales</taxon>
        <taxon>Thalassiosiraceae</taxon>
        <taxon>Thalassiosira</taxon>
    </lineage>
</organism>
<dbReference type="InterPro" id="IPR001173">
    <property type="entry name" value="Glyco_trans_2-like"/>
</dbReference>
<gene>
    <name evidence="3" type="ORF">THAPSDRAFT_4660</name>
</gene>
<dbReference type="GeneID" id="7443710"/>
<dbReference type="PANTHER" id="PTHR22916:SF3">
    <property type="entry name" value="UDP-GLCNAC:BETAGAL BETA-1,3-N-ACETYLGLUCOSAMINYLTRANSFERASE-LIKE PROTEIN 1"/>
    <property type="match status" value="1"/>
</dbReference>
<dbReference type="HOGENOM" id="CLU_374472_0_0_1"/>
<reference evidence="3 4" key="1">
    <citation type="journal article" date="2004" name="Science">
        <title>The genome of the diatom Thalassiosira pseudonana: ecology, evolution, and metabolism.</title>
        <authorList>
            <person name="Armbrust E.V."/>
            <person name="Berges J.A."/>
            <person name="Bowler C."/>
            <person name="Green B.R."/>
            <person name="Martinez D."/>
            <person name="Putnam N.H."/>
            <person name="Zhou S."/>
            <person name="Allen A.E."/>
            <person name="Apt K.E."/>
            <person name="Bechner M."/>
            <person name="Brzezinski M.A."/>
            <person name="Chaal B.K."/>
            <person name="Chiovitti A."/>
            <person name="Davis A.K."/>
            <person name="Demarest M.S."/>
            <person name="Detter J.C."/>
            <person name="Glavina T."/>
            <person name="Goodstein D."/>
            <person name="Hadi M.Z."/>
            <person name="Hellsten U."/>
            <person name="Hildebrand M."/>
            <person name="Jenkins B.D."/>
            <person name="Jurka J."/>
            <person name="Kapitonov V.V."/>
            <person name="Kroger N."/>
            <person name="Lau W.W."/>
            <person name="Lane T.W."/>
            <person name="Larimer F.W."/>
            <person name="Lippmeier J.C."/>
            <person name="Lucas S."/>
            <person name="Medina M."/>
            <person name="Montsant A."/>
            <person name="Obornik M."/>
            <person name="Parker M.S."/>
            <person name="Palenik B."/>
            <person name="Pazour G.J."/>
            <person name="Richardson P.M."/>
            <person name="Rynearson T.A."/>
            <person name="Saito M.A."/>
            <person name="Schwartz D.C."/>
            <person name="Thamatrakoln K."/>
            <person name="Valentin K."/>
            <person name="Vardi A."/>
            <person name="Wilkerson F.P."/>
            <person name="Rokhsar D.S."/>
        </authorList>
    </citation>
    <scope>NUCLEOTIDE SEQUENCE [LARGE SCALE GENOMIC DNA]</scope>
    <source>
        <strain evidence="3 4">CCMP1335</strain>
    </source>
</reference>
<evidence type="ECO:0000313" key="4">
    <source>
        <dbReference type="Proteomes" id="UP000001449"/>
    </source>
</evidence>
<protein>
    <recommendedName>
        <fullName evidence="2">Glycosyltransferase 2-like domain-containing protein</fullName>
    </recommendedName>
</protein>
<dbReference type="AlphaFoldDB" id="B8BZX5"/>
<dbReference type="Pfam" id="PF00535">
    <property type="entry name" value="Glycos_transf_2"/>
    <property type="match status" value="1"/>
</dbReference>
<dbReference type="GO" id="GO:0016758">
    <property type="term" value="F:hexosyltransferase activity"/>
    <property type="evidence" value="ECO:0007669"/>
    <property type="project" value="UniProtKB-ARBA"/>
</dbReference>
<proteinExistence type="predicted"/>
<evidence type="ECO:0000313" key="3">
    <source>
        <dbReference type="EMBL" id="EED92963.1"/>
    </source>
</evidence>
<sequence length="839" mass="93399">MSAAQDSSDLIGLISSFLGPTSRSDVSRSSGASTSTSTPSSRPSFSVSSTTNRNVIREASPARVVVFSKDRPWQLQELLLSMKLASPHYNNSTINRIDIYIILHATSPLFRDGYERVILSIKRDQLVHERNHLHFLFEGEWVHPSDTAPFANDSNSFSQILQYVLVHDISNSNAAVDSEGITIFLTDDCLLLEPLETILVCAAGALSCSRDGQQVFNFVSRLHPGIAWSQTRNVASPPPREEMRYRPLQPNLGVYVYRHQYGKVEWRYPFDLSGGVYWHKDVLHILNNISALGRNEILSHPNTFEIECNKMLMIESNTNEVDLGVLITRKALSAIPTHPFLVITTINRVQDVCQAPLASGLIDNKTDRFDVDPSDPVSLLQLLDGKSRLDIERYKTKLYNASHVGDFFLCDSTPINECDSTVVIMGKEPINQEVKLSVLIPVHKGPTDVASHSIISVMMQLIDELDSEDEARHLLLSPMQIVIVDDRCDDGSIDAMTRSAKRLVSSRNDISLYVIDHRCQPRDALNDNDLHDSKGIATRGTIMIDLVSSPRAGVASALNFGIKHCKCEIIARMDADDVSAPKRLITQLQFMNANPQIHVVGTSTVLFSTMGGGVGCNIYEENCCILRNSLSITDPGFMAWALLFTCSVSHPSVMMRKKTIEAINGYDESFSSCEDYDLWVRLTQKDCRALATIPFLGLWHRKHTNSSTNKMSQKEESGEVSCAAIRHLIHDNSIGFTCDVSALRNPANATTASQLDDASRLLQLLESAFLQKHAHQLTQEERCLIRQDCNARAAELASVSMSKFGSRSLAWELWCERCPEQHLERLSLLCHLKATEGGT</sequence>
<dbReference type="InParanoid" id="B8BZX5"/>